<feature type="coiled-coil region" evidence="9">
    <location>
        <begin position="162"/>
        <end position="196"/>
    </location>
</feature>
<evidence type="ECO:0000256" key="6">
    <source>
        <dbReference type="ARBA" id="ARBA00023054"/>
    </source>
</evidence>
<evidence type="ECO:0000256" key="10">
    <source>
        <dbReference type="SAM" id="MobiDB-lite"/>
    </source>
</evidence>
<proteinExistence type="predicted"/>
<feature type="transmembrane region" description="Helical" evidence="11">
    <location>
        <begin position="125"/>
        <end position="145"/>
    </location>
</feature>
<accession>A0A8C0XSK7</accession>
<dbReference type="Pfam" id="PF07738">
    <property type="entry name" value="Sad1_UNC"/>
    <property type="match status" value="1"/>
</dbReference>
<dbReference type="GO" id="GO:0007283">
    <property type="term" value="P:spermatogenesis"/>
    <property type="evidence" value="ECO:0007669"/>
    <property type="project" value="UniProtKB-KW"/>
</dbReference>
<keyword evidence="8" id="KW-0539">Nucleus</keyword>
<dbReference type="PROSITE" id="PS51469">
    <property type="entry name" value="SUN"/>
    <property type="match status" value="1"/>
</dbReference>
<evidence type="ECO:0000256" key="9">
    <source>
        <dbReference type="SAM" id="Coils"/>
    </source>
</evidence>
<name>A0A8C0XSK7_CASCN</name>
<keyword evidence="5 11" id="KW-1133">Transmembrane helix</keyword>
<keyword evidence="3" id="KW-0221">Differentiation</keyword>
<feature type="compositionally biased region" description="Low complexity" evidence="10">
    <location>
        <begin position="71"/>
        <end position="83"/>
    </location>
</feature>
<keyword evidence="4" id="KW-0744">Spermatogenesis</keyword>
<feature type="domain" description="SUN" evidence="12">
    <location>
        <begin position="225"/>
        <end position="385"/>
    </location>
</feature>
<dbReference type="PANTHER" id="PTHR12911">
    <property type="entry name" value="SAD1/UNC-84-LIKE PROTEIN-RELATED"/>
    <property type="match status" value="1"/>
</dbReference>
<evidence type="ECO:0000256" key="5">
    <source>
        <dbReference type="ARBA" id="ARBA00022989"/>
    </source>
</evidence>
<evidence type="ECO:0000256" key="8">
    <source>
        <dbReference type="ARBA" id="ARBA00023242"/>
    </source>
</evidence>
<dbReference type="FunFam" id="2.60.120.260:FF:000032">
    <property type="entry name" value="Sperm associated antigen 4 (Predicted)"/>
    <property type="match status" value="1"/>
</dbReference>
<dbReference type="GO" id="GO:0043495">
    <property type="term" value="F:protein-membrane adaptor activity"/>
    <property type="evidence" value="ECO:0007669"/>
    <property type="project" value="TreeGrafter"/>
</dbReference>
<protein>
    <recommendedName>
        <fullName evidence="12">SUN domain-containing protein</fullName>
    </recommendedName>
</protein>
<reference evidence="13" key="1">
    <citation type="submission" date="2023-09" db="UniProtKB">
        <authorList>
            <consortium name="Ensembl"/>
        </authorList>
    </citation>
    <scope>IDENTIFICATION</scope>
</reference>
<gene>
    <name evidence="13" type="primary">Spag4</name>
</gene>
<comment type="subcellular location">
    <subcellularLocation>
        <location evidence="1">Nucleus inner membrane</location>
    </subcellularLocation>
</comment>
<keyword evidence="7 11" id="KW-0472">Membrane</keyword>
<keyword evidence="6 9" id="KW-0175">Coiled coil</keyword>
<dbReference type="InterPro" id="IPR012919">
    <property type="entry name" value="SUN_dom"/>
</dbReference>
<evidence type="ECO:0000256" key="1">
    <source>
        <dbReference type="ARBA" id="ARBA00004540"/>
    </source>
</evidence>
<evidence type="ECO:0000256" key="11">
    <source>
        <dbReference type="SAM" id="Phobius"/>
    </source>
</evidence>
<dbReference type="GO" id="GO:0030154">
    <property type="term" value="P:cell differentiation"/>
    <property type="evidence" value="ECO:0007669"/>
    <property type="project" value="UniProtKB-KW"/>
</dbReference>
<dbReference type="GO" id="GO:0005637">
    <property type="term" value="C:nuclear inner membrane"/>
    <property type="evidence" value="ECO:0007669"/>
    <property type="project" value="UniProtKB-SubCell"/>
</dbReference>
<keyword evidence="2 11" id="KW-0812">Transmembrane</keyword>
<organism evidence="13">
    <name type="scientific">Castor canadensis</name>
    <name type="common">American beaver</name>
    <dbReference type="NCBI Taxonomy" id="51338"/>
    <lineage>
        <taxon>Eukaryota</taxon>
        <taxon>Metazoa</taxon>
        <taxon>Chordata</taxon>
        <taxon>Craniata</taxon>
        <taxon>Vertebrata</taxon>
        <taxon>Euteleostomi</taxon>
        <taxon>Mammalia</taxon>
        <taxon>Eutheria</taxon>
        <taxon>Euarchontoglires</taxon>
        <taxon>Glires</taxon>
        <taxon>Rodentia</taxon>
        <taxon>Castorimorpha</taxon>
        <taxon>Castoridae</taxon>
        <taxon>Castor</taxon>
    </lineage>
</organism>
<dbReference type="PANTHER" id="PTHR12911:SF16">
    <property type="entry name" value="SPERM-ASSOCIATED ANTIGEN 4 PROTEIN"/>
    <property type="match status" value="1"/>
</dbReference>
<evidence type="ECO:0000256" key="2">
    <source>
        <dbReference type="ARBA" id="ARBA00022692"/>
    </source>
</evidence>
<dbReference type="GO" id="GO:0034993">
    <property type="term" value="C:meiotic nuclear membrane microtubule tethering complex"/>
    <property type="evidence" value="ECO:0007669"/>
    <property type="project" value="TreeGrafter"/>
</dbReference>
<feature type="region of interest" description="Disordered" evidence="10">
    <location>
        <begin position="55"/>
        <end position="83"/>
    </location>
</feature>
<feature type="transmembrane region" description="Helical" evidence="11">
    <location>
        <begin position="98"/>
        <end position="118"/>
    </location>
</feature>
<sequence>MPTPRVSKSFLSKSQASPNPSVIQLGTLVLLYESLALSLRLRSECPALPWFSARSPSPPYPPEPQALSLAPSEPGSPRSGSRPSWIVRSEPALLSPGLLFQVLSVLLSLVGDALVSVYREVCSVRFLFTAVSLLSIFLAALWWGLLHLIPPLENEPKEMLTLSEYHERVRSQGQQLQQLQAELDKLNKEVSSVRAVHSERVAKLVFQRLNEDFVRKPDYALSSVGASIDLEKTSHDYEDTNTAYFWNRFSFWNYARPPSVILEPDVFPGNCWAFEGDQGQVVIRLPGRVQLSDITLQHPPPSVAHTGGANSAPRDFAVFGLQADDETEVFLGKFTFDVQKSEIQTFHLQNDPPSAFPKVKIQILSNWGHPRFTCLYRVRAHGVRTSEGEGDRATGATGGPH</sequence>
<dbReference type="Gene3D" id="2.60.120.260">
    <property type="entry name" value="Galactose-binding domain-like"/>
    <property type="match status" value="1"/>
</dbReference>
<evidence type="ECO:0000256" key="7">
    <source>
        <dbReference type="ARBA" id="ARBA00023136"/>
    </source>
</evidence>
<dbReference type="Ensembl" id="ENSCCNT00000038772.1">
    <property type="protein sequence ID" value="ENSCCNP00000030804.1"/>
    <property type="gene ID" value="ENSCCNG00000029429.1"/>
</dbReference>
<evidence type="ECO:0000313" key="13">
    <source>
        <dbReference type="Ensembl" id="ENSCCNP00000030804.1"/>
    </source>
</evidence>
<dbReference type="AlphaFoldDB" id="A0A8C0XSK7"/>
<evidence type="ECO:0000256" key="4">
    <source>
        <dbReference type="ARBA" id="ARBA00022871"/>
    </source>
</evidence>
<dbReference type="InterPro" id="IPR045119">
    <property type="entry name" value="SUN1-5"/>
</dbReference>
<evidence type="ECO:0000256" key="3">
    <source>
        <dbReference type="ARBA" id="ARBA00022782"/>
    </source>
</evidence>
<evidence type="ECO:0000259" key="12">
    <source>
        <dbReference type="PROSITE" id="PS51469"/>
    </source>
</evidence>